<dbReference type="NCBIfam" id="TIGR00755">
    <property type="entry name" value="ksgA"/>
    <property type="match status" value="1"/>
</dbReference>
<evidence type="ECO:0000256" key="6">
    <source>
        <dbReference type="ARBA" id="ARBA00022884"/>
    </source>
</evidence>
<dbReference type="GO" id="GO:0005759">
    <property type="term" value="C:mitochondrial matrix"/>
    <property type="evidence" value="ECO:0007669"/>
    <property type="project" value="TreeGrafter"/>
</dbReference>
<protein>
    <recommendedName>
        <fullName evidence="12">rRNA adenine N(6)-methyltransferase</fullName>
        <ecNumber evidence="12">2.1.1.-</ecNumber>
    </recommendedName>
</protein>
<dbReference type="Gene3D" id="1.10.8.100">
    <property type="entry name" value="Ribosomal RNA adenine dimethylase-like, domain 2"/>
    <property type="match status" value="1"/>
</dbReference>
<feature type="binding site" evidence="11">
    <location>
        <position position="142"/>
    </location>
    <ligand>
        <name>S-adenosyl-L-methionine</name>
        <dbReference type="ChEBI" id="CHEBI:59789"/>
    </ligand>
</feature>
<evidence type="ECO:0000256" key="11">
    <source>
        <dbReference type="PROSITE-ProRule" id="PRU01026"/>
    </source>
</evidence>
<evidence type="ECO:0000256" key="10">
    <source>
        <dbReference type="ARBA" id="ARBA00023163"/>
    </source>
</evidence>
<evidence type="ECO:0000256" key="4">
    <source>
        <dbReference type="ARBA" id="ARBA00022679"/>
    </source>
</evidence>
<feature type="binding site" evidence="11">
    <location>
        <position position="82"/>
    </location>
    <ligand>
        <name>S-adenosyl-L-methionine</name>
        <dbReference type="ChEBI" id="CHEBI:59789"/>
    </ligand>
</feature>
<dbReference type="GO" id="GO:0003723">
    <property type="term" value="F:RNA binding"/>
    <property type="evidence" value="ECO:0007669"/>
    <property type="project" value="UniProtKB-UniRule"/>
</dbReference>
<proteinExistence type="inferred from homology"/>
<dbReference type="InterPro" id="IPR029063">
    <property type="entry name" value="SAM-dependent_MTases_sf"/>
</dbReference>
<dbReference type="OrthoDB" id="16079at2759"/>
<accession>A0A7M5XBW9</accession>
<keyword evidence="9" id="KW-0496">Mitochondrion</keyword>
<dbReference type="AlphaFoldDB" id="A0A7M5XBW9"/>
<dbReference type="FunFam" id="3.40.50.150:FF:000109">
    <property type="entry name" value="rRNA adenine N(6)-methyltransferase"/>
    <property type="match status" value="1"/>
</dbReference>
<feature type="binding site" evidence="11">
    <location>
        <position position="36"/>
    </location>
    <ligand>
        <name>S-adenosyl-L-methionine</name>
        <dbReference type="ChEBI" id="CHEBI:59789"/>
    </ligand>
</feature>
<keyword evidence="10" id="KW-0804">Transcription</keyword>
<comment type="similarity">
    <text evidence="11 12">Belongs to the class I-like SAM-binding methyltransferase superfamily. rRNA adenine N(6)-methyltransferase family.</text>
</comment>
<dbReference type="InterPro" id="IPR023165">
    <property type="entry name" value="rRNA_Ade_diMease-like_C"/>
</dbReference>
<evidence type="ECO:0000259" key="13">
    <source>
        <dbReference type="SMART" id="SM00650"/>
    </source>
</evidence>
<evidence type="ECO:0000256" key="5">
    <source>
        <dbReference type="ARBA" id="ARBA00022691"/>
    </source>
</evidence>
<feature type="binding site" evidence="11">
    <location>
        <position position="60"/>
    </location>
    <ligand>
        <name>S-adenosyl-L-methionine</name>
        <dbReference type="ChEBI" id="CHEBI:59789"/>
    </ligand>
</feature>
<dbReference type="PROSITE" id="PS01131">
    <property type="entry name" value="RRNA_A_DIMETH"/>
    <property type="match status" value="1"/>
</dbReference>
<dbReference type="EC" id="2.1.1.-" evidence="12"/>
<evidence type="ECO:0000256" key="7">
    <source>
        <dbReference type="ARBA" id="ARBA00022946"/>
    </source>
</evidence>
<keyword evidence="3 11" id="KW-0489">Methyltransferase</keyword>
<organism evidence="14 15">
    <name type="scientific">Clytia hemisphaerica</name>
    <dbReference type="NCBI Taxonomy" id="252671"/>
    <lineage>
        <taxon>Eukaryota</taxon>
        <taxon>Metazoa</taxon>
        <taxon>Cnidaria</taxon>
        <taxon>Hydrozoa</taxon>
        <taxon>Hydroidolina</taxon>
        <taxon>Leptothecata</taxon>
        <taxon>Obeliida</taxon>
        <taxon>Clytiidae</taxon>
        <taxon>Clytia</taxon>
    </lineage>
</organism>
<dbReference type="RefSeq" id="XP_066934899.1">
    <property type="nucleotide sequence ID" value="XM_067078798.1"/>
</dbReference>
<keyword evidence="15" id="KW-1185">Reference proteome</keyword>
<dbReference type="InterPro" id="IPR020598">
    <property type="entry name" value="rRNA_Ade_methylase_Trfase_N"/>
</dbReference>
<reference evidence="14" key="1">
    <citation type="submission" date="2021-01" db="UniProtKB">
        <authorList>
            <consortium name="EnsemblMetazoa"/>
        </authorList>
    </citation>
    <scope>IDENTIFICATION</scope>
</reference>
<dbReference type="InterPro" id="IPR001737">
    <property type="entry name" value="KsgA/Erm"/>
</dbReference>
<keyword evidence="2 12" id="KW-0698">rRNA processing</keyword>
<keyword evidence="5 11" id="KW-0949">S-adenosyl-L-methionine</keyword>
<keyword evidence="6 11" id="KW-0694">RNA-binding</keyword>
<dbReference type="InterPro" id="IPR020596">
    <property type="entry name" value="rRNA_Ade_Mease_Trfase_CS"/>
</dbReference>
<dbReference type="GO" id="GO:0006391">
    <property type="term" value="P:transcription initiation at mitochondrial promoter"/>
    <property type="evidence" value="ECO:0007669"/>
    <property type="project" value="TreeGrafter"/>
</dbReference>
<evidence type="ECO:0000256" key="3">
    <source>
        <dbReference type="ARBA" id="ARBA00022603"/>
    </source>
</evidence>
<evidence type="ECO:0000256" key="9">
    <source>
        <dbReference type="ARBA" id="ARBA00023128"/>
    </source>
</evidence>
<dbReference type="Proteomes" id="UP000594262">
    <property type="component" value="Unplaced"/>
</dbReference>
<evidence type="ECO:0000313" key="14">
    <source>
        <dbReference type="EnsemblMetazoa" id="CLYHEMP020648.1"/>
    </source>
</evidence>
<name>A0A7M5XBW9_9CNID</name>
<sequence length="329" mass="37861">MSAAAKQLRLPPMPKISDLIRMYGLRAKKQLSQNFILDLNVTDKIARKADVFDCHVIEVGSGPGSLTRSLLNNGVKHVHGVEIDERFLPSLEVLRDASHNHLTIHHQDIMTFDMMSPLRNKKSVHMRQWESEEVPNVRLVGNLPFAVSIPLLLQWLQAVAERKGPFQLGRVPMTLVFQKEVGQNLVAEEFNYHRSRLSIMAQTYCHVTKEMVLRSTVFTPEPQVDAWLIHFVPRIQPKVDVSFDILEQVVKAIFSKRKKIIRHSIKELFPQRGHLADQLLHDIDIEPTVRPHQLTLEQYNSISTRFAQLCQEHDLTTEPLKINKPNVIR</sequence>
<dbReference type="InterPro" id="IPR011530">
    <property type="entry name" value="rRNA_adenine_dimethylase"/>
</dbReference>
<feature type="domain" description="Ribosomal RNA adenine methylase transferase N-terminal" evidence="13">
    <location>
        <begin position="41"/>
        <end position="235"/>
    </location>
</feature>
<dbReference type="PANTHER" id="PTHR11727">
    <property type="entry name" value="DIMETHYLADENOSINE TRANSFERASE"/>
    <property type="match status" value="1"/>
</dbReference>
<dbReference type="SMART" id="SM00650">
    <property type="entry name" value="rADc"/>
    <property type="match status" value="1"/>
</dbReference>
<dbReference type="SUPFAM" id="SSF53335">
    <property type="entry name" value="S-adenosyl-L-methionine-dependent methyltransferases"/>
    <property type="match status" value="1"/>
</dbReference>
<dbReference type="Gene3D" id="3.40.50.150">
    <property type="entry name" value="Vaccinia Virus protein VP39"/>
    <property type="match status" value="1"/>
</dbReference>
<dbReference type="GO" id="GO:0000179">
    <property type="term" value="F:rRNA (adenine-N6,N6-)-dimethyltransferase activity"/>
    <property type="evidence" value="ECO:0007669"/>
    <property type="project" value="UniProtKB-UniRule"/>
</dbReference>
<dbReference type="GeneID" id="136822532"/>
<feature type="binding site" evidence="11">
    <location>
        <position position="34"/>
    </location>
    <ligand>
        <name>S-adenosyl-L-methionine</name>
        <dbReference type="ChEBI" id="CHEBI:59789"/>
    </ligand>
</feature>
<feature type="binding site" evidence="11">
    <location>
        <position position="108"/>
    </location>
    <ligand>
        <name>S-adenosyl-L-methionine</name>
        <dbReference type="ChEBI" id="CHEBI:59789"/>
    </ligand>
</feature>
<dbReference type="CDD" id="cd02440">
    <property type="entry name" value="AdoMet_MTases"/>
    <property type="match status" value="1"/>
</dbReference>
<evidence type="ECO:0000256" key="2">
    <source>
        <dbReference type="ARBA" id="ARBA00022552"/>
    </source>
</evidence>
<keyword evidence="4 11" id="KW-0808">Transferase</keyword>
<evidence type="ECO:0000313" key="15">
    <source>
        <dbReference type="Proteomes" id="UP000594262"/>
    </source>
</evidence>
<keyword evidence="7" id="KW-0809">Transit peptide</keyword>
<dbReference type="Pfam" id="PF00398">
    <property type="entry name" value="RrnaAD"/>
    <property type="match status" value="1"/>
</dbReference>
<dbReference type="EnsemblMetazoa" id="CLYHEMT020648.1">
    <property type="protein sequence ID" value="CLYHEMP020648.1"/>
    <property type="gene ID" value="CLYHEMG020648"/>
</dbReference>
<evidence type="ECO:0000256" key="1">
    <source>
        <dbReference type="ARBA" id="ARBA00004173"/>
    </source>
</evidence>
<dbReference type="GO" id="GO:0034246">
    <property type="term" value="F:mitochondrial transcription factor activity"/>
    <property type="evidence" value="ECO:0007669"/>
    <property type="project" value="TreeGrafter"/>
</dbReference>
<evidence type="ECO:0000256" key="8">
    <source>
        <dbReference type="ARBA" id="ARBA00023015"/>
    </source>
</evidence>
<evidence type="ECO:0000256" key="12">
    <source>
        <dbReference type="RuleBase" id="RU362106"/>
    </source>
</evidence>
<keyword evidence="8" id="KW-0805">Transcription regulation</keyword>
<dbReference type="PROSITE" id="PS51689">
    <property type="entry name" value="SAM_RNA_A_N6_MT"/>
    <property type="match status" value="1"/>
</dbReference>
<dbReference type="PANTHER" id="PTHR11727:SF17">
    <property type="entry name" value="DIMETHYLADENOSINE TRANSFERASE 1, MITOCHONDRIAL"/>
    <property type="match status" value="1"/>
</dbReference>
<comment type="subcellular location">
    <subcellularLocation>
        <location evidence="1">Mitochondrion</location>
    </subcellularLocation>
</comment>